<comment type="caution">
    <text evidence="1">The sequence shown here is derived from an EMBL/GenBank/DDBJ whole genome shotgun (WGS) entry which is preliminary data.</text>
</comment>
<sequence length="181" mass="20867">MSKAFWIDQDFDRERDGRYAVHVRKNLAEFDWGDIAPVRFACAAWRLAVPPSLSPGYVRWDRRVLDAACERNTWDGTLLARVRLVSPLPEQLTRSRTWWRDRGWQGWQELFGQYVEPSQQDLARNPFLRATLLVEVPVPLAELPPEPEGPHDRVEESAQRAVTVLARELSAALDPILDQLP</sequence>
<evidence type="ECO:0000313" key="2">
    <source>
        <dbReference type="Proteomes" id="UP001501578"/>
    </source>
</evidence>
<keyword evidence="2" id="KW-1185">Reference proteome</keyword>
<accession>A0ABN1PL21</accession>
<organism evidence="1 2">
    <name type="scientific">Nonomuraea longicatena</name>
    <dbReference type="NCBI Taxonomy" id="83682"/>
    <lineage>
        <taxon>Bacteria</taxon>
        <taxon>Bacillati</taxon>
        <taxon>Actinomycetota</taxon>
        <taxon>Actinomycetes</taxon>
        <taxon>Streptosporangiales</taxon>
        <taxon>Streptosporangiaceae</taxon>
        <taxon>Nonomuraea</taxon>
    </lineage>
</organism>
<evidence type="ECO:0000313" key="1">
    <source>
        <dbReference type="EMBL" id="GAA0929785.1"/>
    </source>
</evidence>
<protein>
    <submittedName>
        <fullName evidence="1">Uncharacterized protein</fullName>
    </submittedName>
</protein>
<reference evidence="1 2" key="1">
    <citation type="journal article" date="2019" name="Int. J. Syst. Evol. Microbiol.">
        <title>The Global Catalogue of Microorganisms (GCM) 10K type strain sequencing project: providing services to taxonomists for standard genome sequencing and annotation.</title>
        <authorList>
            <consortium name="The Broad Institute Genomics Platform"/>
            <consortium name="The Broad Institute Genome Sequencing Center for Infectious Disease"/>
            <person name="Wu L."/>
            <person name="Ma J."/>
        </authorList>
    </citation>
    <scope>NUCLEOTIDE SEQUENCE [LARGE SCALE GENOMIC DNA]</scope>
    <source>
        <strain evidence="1 2">JCM 11136</strain>
    </source>
</reference>
<name>A0ABN1PL21_9ACTN</name>
<gene>
    <name evidence="1" type="ORF">GCM10009560_33870</name>
</gene>
<dbReference type="EMBL" id="BAAAHQ010000015">
    <property type="protein sequence ID" value="GAA0929785.1"/>
    <property type="molecule type" value="Genomic_DNA"/>
</dbReference>
<proteinExistence type="predicted"/>
<dbReference type="RefSeq" id="WP_343950827.1">
    <property type="nucleotide sequence ID" value="NZ_BAAAHQ010000015.1"/>
</dbReference>
<dbReference type="Proteomes" id="UP001501578">
    <property type="component" value="Unassembled WGS sequence"/>
</dbReference>